<dbReference type="OrthoDB" id="9971251at2759"/>
<dbReference type="KEGG" id="nvi:100679780"/>
<dbReference type="InterPro" id="IPR000859">
    <property type="entry name" value="CUB_dom"/>
</dbReference>
<dbReference type="GeneID" id="100679780"/>
<dbReference type="InterPro" id="IPR002172">
    <property type="entry name" value="LDrepeatLR_classA_rpt"/>
</dbReference>
<sequence>MLLLARQPQQVLAPLLLFGFLASAGSEREKSPAVGLEPHGITSTAVARTTTAGMPLQAAFHRRWTTLSEASYSTEIDESIMNFTSRYRRKVDHEACVKFEEGDPHKQEFFSPGYPDRYPKDIDCYKVLEADPGMVLRVEFRDSFELEEHDKCENDYLDVHDGKYGYSRRLGKFCRAFPFPEITSSTRYLWLHFRSDGSIQGTGFRAVWNMIPRPTVKTPEPEECILNVTNHLEYIIRTSEIADRKKLAAEQGTEIDCVWNITVPEGYKIQITFPIFTLDKPNECDINYVQVFDKQPTMLNNPKIIQTFCGSIADLVTSADREAYLRFYVTKSAINSSFEAIMTAIREKGSGKDKDKGCTDDEFDCQDACISGNLKCNGRANCRFRFDEDPDICNKVNTGLDLHAPHVIIIIVVFTSILSGLVMVGLYNFIKVLIRDGRIIKGNYRESREKSLDELGRKSNPMIEPCTEIGGSDHHQHHHRHRHSSESPSLEVLAKPKELVSSVTVIDRDYARKRRSVSRVSLEVCDIHQSNNDSNATTERLQKETRDMEVQTRESIFDTGFILKPTAHPAFTTFGFQTPVSSRKQSLEYHPDHHYHHHAHPHHHAQPFTYHHHHHHLHRQVTADGSSPSDRSPPEPSPQRCSVCQEPGPCLQHSSTPPIVPAPHGFSGHGSVLYQPQDLAFLQRLGEATSPKRMATAVAGETEMLNLSPSKYMVRQKTVGSGENYGFIYGADDNNTSEHTGSSATSSIRFGTAKPVKCPQVADSRFKTEAVIEVDQKRPFSIESTKSAPDVIATH</sequence>
<feature type="chain" id="PRO_5036207084" description="CUB domain-containing protein" evidence="6">
    <location>
        <begin position="27"/>
        <end position="795"/>
    </location>
</feature>
<keyword evidence="5" id="KW-0812">Transmembrane</keyword>
<dbReference type="SMART" id="SM00042">
    <property type="entry name" value="CUB"/>
    <property type="match status" value="2"/>
</dbReference>
<dbReference type="EnsemblMetazoa" id="XM_016982425">
    <property type="protein sequence ID" value="XP_016837914"/>
    <property type="gene ID" value="LOC100679780"/>
</dbReference>
<dbReference type="Gene3D" id="2.60.120.290">
    <property type="entry name" value="Spermadhesin, CUB domain"/>
    <property type="match status" value="2"/>
</dbReference>
<name>A0A7M7H2I5_NASVI</name>
<evidence type="ECO:0000256" key="4">
    <source>
        <dbReference type="SAM" id="MobiDB-lite"/>
    </source>
</evidence>
<keyword evidence="5" id="KW-1133">Transmembrane helix</keyword>
<accession>A0A7M7H2I5</accession>
<feature type="compositionally biased region" description="Basic residues" evidence="4">
    <location>
        <begin position="593"/>
        <end position="619"/>
    </location>
</feature>
<proteinExistence type="predicted"/>
<keyword evidence="6" id="KW-0732">Signal</keyword>
<keyword evidence="5" id="KW-0472">Membrane</keyword>
<dbReference type="CDD" id="cd00041">
    <property type="entry name" value="CUB"/>
    <property type="match status" value="2"/>
</dbReference>
<dbReference type="Proteomes" id="UP000002358">
    <property type="component" value="Chromosome 2"/>
</dbReference>
<dbReference type="SMR" id="A0A7M7H2I5"/>
<evidence type="ECO:0000313" key="8">
    <source>
        <dbReference type="EnsemblMetazoa" id="XP_008204868"/>
    </source>
</evidence>
<dbReference type="PANTHER" id="PTHR24251">
    <property type="entry name" value="OVOCHYMASE-RELATED"/>
    <property type="match status" value="1"/>
</dbReference>
<feature type="region of interest" description="Disordered" evidence="4">
    <location>
        <begin position="470"/>
        <end position="491"/>
    </location>
</feature>
<evidence type="ECO:0000259" key="7">
    <source>
        <dbReference type="PROSITE" id="PS01180"/>
    </source>
</evidence>
<dbReference type="InParanoid" id="A0A7M7H2I5"/>
<protein>
    <recommendedName>
        <fullName evidence="7">CUB domain-containing protein</fullName>
    </recommendedName>
</protein>
<keyword evidence="2" id="KW-1015">Disulfide bond</keyword>
<evidence type="ECO:0000256" key="1">
    <source>
        <dbReference type="ARBA" id="ARBA00022737"/>
    </source>
</evidence>
<dbReference type="PROSITE" id="PS50068">
    <property type="entry name" value="LDLRA_2"/>
    <property type="match status" value="1"/>
</dbReference>
<feature type="region of interest" description="Disordered" evidence="4">
    <location>
        <begin position="593"/>
        <end position="659"/>
    </location>
</feature>
<feature type="signal peptide" evidence="6">
    <location>
        <begin position="1"/>
        <end position="26"/>
    </location>
</feature>
<dbReference type="FunCoup" id="A0A7M7H2I5">
    <property type="interactions" value="60"/>
</dbReference>
<dbReference type="Pfam" id="PF00431">
    <property type="entry name" value="CUB"/>
    <property type="match status" value="2"/>
</dbReference>
<feature type="domain" description="CUB" evidence="7">
    <location>
        <begin position="96"/>
        <end position="211"/>
    </location>
</feature>
<dbReference type="InterPro" id="IPR035914">
    <property type="entry name" value="Sperma_CUB_dom_sf"/>
</dbReference>
<feature type="transmembrane region" description="Helical" evidence="5">
    <location>
        <begin position="407"/>
        <end position="430"/>
    </location>
</feature>
<evidence type="ECO:0000256" key="6">
    <source>
        <dbReference type="SAM" id="SignalP"/>
    </source>
</evidence>
<feature type="domain" description="CUB" evidence="7">
    <location>
        <begin position="224"/>
        <end position="345"/>
    </location>
</feature>
<dbReference type="CDD" id="cd00112">
    <property type="entry name" value="LDLa"/>
    <property type="match status" value="1"/>
</dbReference>
<dbReference type="FunFam" id="2.60.120.290:FF:000005">
    <property type="entry name" value="Procollagen C-endopeptidase enhancer 1"/>
    <property type="match status" value="1"/>
</dbReference>
<evidence type="ECO:0000256" key="3">
    <source>
        <dbReference type="PROSITE-ProRule" id="PRU00124"/>
    </source>
</evidence>
<keyword evidence="1" id="KW-0677">Repeat</keyword>
<dbReference type="PANTHER" id="PTHR24251:SF28">
    <property type="entry name" value="NEUROPILIN AND TOLLOID-LIKE, ISOFORM B"/>
    <property type="match status" value="1"/>
</dbReference>
<dbReference type="PROSITE" id="PS01180">
    <property type="entry name" value="CUB"/>
    <property type="match status" value="2"/>
</dbReference>
<organism evidence="8 9">
    <name type="scientific">Nasonia vitripennis</name>
    <name type="common">Parasitic wasp</name>
    <dbReference type="NCBI Taxonomy" id="7425"/>
    <lineage>
        <taxon>Eukaryota</taxon>
        <taxon>Metazoa</taxon>
        <taxon>Ecdysozoa</taxon>
        <taxon>Arthropoda</taxon>
        <taxon>Hexapoda</taxon>
        <taxon>Insecta</taxon>
        <taxon>Pterygota</taxon>
        <taxon>Neoptera</taxon>
        <taxon>Endopterygota</taxon>
        <taxon>Hymenoptera</taxon>
        <taxon>Apocrita</taxon>
        <taxon>Proctotrupomorpha</taxon>
        <taxon>Chalcidoidea</taxon>
        <taxon>Pteromalidae</taxon>
        <taxon>Pteromalinae</taxon>
        <taxon>Nasonia</taxon>
    </lineage>
</organism>
<reference evidence="8" key="1">
    <citation type="submission" date="2021-01" db="UniProtKB">
        <authorList>
            <consortium name="EnsemblMetazoa"/>
        </authorList>
    </citation>
    <scope>IDENTIFICATION</scope>
</reference>
<evidence type="ECO:0000256" key="5">
    <source>
        <dbReference type="SAM" id="Phobius"/>
    </source>
</evidence>
<dbReference type="EnsemblMetazoa" id="XM_008206646">
    <property type="protein sequence ID" value="XP_008204868"/>
    <property type="gene ID" value="LOC100679780"/>
</dbReference>
<keyword evidence="9" id="KW-1185">Reference proteome</keyword>
<evidence type="ECO:0000256" key="2">
    <source>
        <dbReference type="ARBA" id="ARBA00023157"/>
    </source>
</evidence>
<dbReference type="RefSeq" id="XP_008204868.2">
    <property type="nucleotide sequence ID" value="XM_008206646.4"/>
</dbReference>
<dbReference type="AlphaFoldDB" id="A0A7M7H2I5"/>
<dbReference type="SUPFAM" id="SSF49854">
    <property type="entry name" value="Spermadhesin, CUB domain"/>
    <property type="match status" value="2"/>
</dbReference>
<evidence type="ECO:0000313" key="9">
    <source>
        <dbReference type="Proteomes" id="UP000002358"/>
    </source>
</evidence>
<dbReference type="CTD" id="32303"/>
<comment type="caution">
    <text evidence="3">Lacks conserved residue(s) required for the propagation of feature annotation.</text>
</comment>
<dbReference type="RefSeq" id="XP_016837914.1">
    <property type="nucleotide sequence ID" value="XM_016982425.2"/>
</dbReference>